<reference evidence="3 4" key="2">
    <citation type="journal article" date="2020" name="Int. J. Syst. Evol. Microbiol.">
        <title>Sulfuracidifex tepidarius gen. nov., sp. nov. and transfer of Sulfolobus metallicus Huber and Stetter 1992 to the genus Sulfuracidifex as Sulfuracidifex metallicus comb. nov.</title>
        <authorList>
            <person name="Itoh T."/>
            <person name="Miura T."/>
            <person name="Sakai H.D."/>
            <person name="Kato S."/>
            <person name="Ohkuma M."/>
            <person name="Takashina T."/>
        </authorList>
    </citation>
    <scope>NUCLEOTIDE SEQUENCE</scope>
    <source>
        <strain evidence="2 4">IC-006</strain>
        <strain evidence="3">IC-007</strain>
    </source>
</reference>
<keyword evidence="4" id="KW-1185">Reference proteome</keyword>
<keyword evidence="1" id="KW-0472">Membrane</keyword>
<evidence type="ECO:0000313" key="3">
    <source>
        <dbReference type="EMBL" id="BBG27607.1"/>
    </source>
</evidence>
<feature type="transmembrane region" description="Helical" evidence="1">
    <location>
        <begin position="7"/>
        <end position="28"/>
    </location>
</feature>
<dbReference type="STRING" id="1294262.GCA_001316085_02141"/>
<proteinExistence type="predicted"/>
<keyword evidence="1" id="KW-1133">Transmembrane helix</keyword>
<evidence type="ECO:0000256" key="1">
    <source>
        <dbReference type="SAM" id="Phobius"/>
    </source>
</evidence>
<sequence>MLGKANLNFMIGVALFFIILSIPLNFLLASTIGVAPTTIIDAALYIILASAAFMMVFYKEFY</sequence>
<dbReference type="EMBL" id="AP018930">
    <property type="protein sequence ID" value="BBG27607.1"/>
    <property type="molecule type" value="Genomic_DNA"/>
</dbReference>
<dbReference type="KEGG" id="step:IC006_2157"/>
<gene>
    <name evidence="2" type="ORF">IC006_2157</name>
    <name evidence="3" type="ORF">IC007_2161</name>
</gene>
<reference evidence="5" key="1">
    <citation type="submission" date="2018-09" db="EMBL/GenBank/DDBJ databases">
        <title>Complete Genome Sequencing of Sulfolobus sp. JCM 16834.</title>
        <authorList>
            <person name="Kato S."/>
            <person name="Itoh T."/>
            <person name="Ohkuma M."/>
        </authorList>
    </citation>
    <scope>NUCLEOTIDE SEQUENCE [LARGE SCALE GENOMIC DNA]</scope>
    <source>
        <strain evidence="5">IC-007</strain>
    </source>
</reference>
<dbReference type="RefSeq" id="WP_054846236.1">
    <property type="nucleotide sequence ID" value="NZ_AP018929.1"/>
</dbReference>
<keyword evidence="1" id="KW-0812">Transmembrane</keyword>
<accession>A0A510DX63</accession>
<feature type="transmembrane region" description="Helical" evidence="1">
    <location>
        <begin position="34"/>
        <end position="58"/>
    </location>
</feature>
<evidence type="ECO:0000313" key="2">
    <source>
        <dbReference type="EMBL" id="BBG24823.1"/>
    </source>
</evidence>
<dbReference type="Proteomes" id="UP000322983">
    <property type="component" value="Chromosome"/>
</dbReference>
<evidence type="ECO:0000313" key="5">
    <source>
        <dbReference type="Proteomes" id="UP000325030"/>
    </source>
</evidence>
<dbReference type="GeneID" id="41718486"/>
<dbReference type="AlphaFoldDB" id="A0A510E588"/>
<organism evidence="3 5">
    <name type="scientific">Sulfuracidifex tepidarius</name>
    <dbReference type="NCBI Taxonomy" id="1294262"/>
    <lineage>
        <taxon>Archaea</taxon>
        <taxon>Thermoproteota</taxon>
        <taxon>Thermoprotei</taxon>
        <taxon>Sulfolobales</taxon>
        <taxon>Sulfolobaceae</taxon>
        <taxon>Sulfuracidifex</taxon>
    </lineage>
</organism>
<dbReference type="EMBL" id="AP018929">
    <property type="protein sequence ID" value="BBG24823.1"/>
    <property type="molecule type" value="Genomic_DNA"/>
</dbReference>
<dbReference type="Proteomes" id="UP000325030">
    <property type="component" value="Chromosome"/>
</dbReference>
<name>A0A510E588_9CREN</name>
<accession>A0A510E588</accession>
<evidence type="ECO:0000313" key="4">
    <source>
        <dbReference type="Proteomes" id="UP000322983"/>
    </source>
</evidence>
<protein>
    <submittedName>
        <fullName evidence="3">Uncharacterized protein</fullName>
    </submittedName>
</protein>